<name>A0ABV2RLK7_BRAJP</name>
<gene>
    <name evidence="1" type="ORF">ABIF63_001253</name>
</gene>
<organism evidence="1 2">
    <name type="scientific">Bradyrhizobium japonicum</name>
    <dbReference type="NCBI Taxonomy" id="375"/>
    <lineage>
        <taxon>Bacteria</taxon>
        <taxon>Pseudomonadati</taxon>
        <taxon>Pseudomonadota</taxon>
        <taxon>Alphaproteobacteria</taxon>
        <taxon>Hyphomicrobiales</taxon>
        <taxon>Nitrobacteraceae</taxon>
        <taxon>Bradyrhizobium</taxon>
    </lineage>
</organism>
<keyword evidence="2" id="KW-1185">Reference proteome</keyword>
<evidence type="ECO:0000313" key="1">
    <source>
        <dbReference type="EMBL" id="MET4717147.1"/>
    </source>
</evidence>
<dbReference type="Proteomes" id="UP001549291">
    <property type="component" value="Unassembled WGS sequence"/>
</dbReference>
<accession>A0ABV2RLK7</accession>
<sequence length="88" mass="9870">MLLVTIEIIPGGFEPMSRKIASIRISNLSNLHQISDYQIQATENANPLTGTPVRTTECMVRDHNRHQSVWALLKSACDEIVRADLENP</sequence>
<protein>
    <submittedName>
        <fullName evidence="1">Uncharacterized protein</fullName>
    </submittedName>
</protein>
<reference evidence="1 2" key="1">
    <citation type="submission" date="2024-06" db="EMBL/GenBank/DDBJ databases">
        <title>Genomic Encyclopedia of Type Strains, Phase V (KMG-V): Genome sequencing to study the core and pangenomes of soil and plant-associated prokaryotes.</title>
        <authorList>
            <person name="Whitman W."/>
        </authorList>
    </citation>
    <scope>NUCLEOTIDE SEQUENCE [LARGE SCALE GENOMIC DNA]</scope>
    <source>
        <strain evidence="1 2">USDA 160</strain>
    </source>
</reference>
<evidence type="ECO:0000313" key="2">
    <source>
        <dbReference type="Proteomes" id="UP001549291"/>
    </source>
</evidence>
<dbReference type="EMBL" id="JBEPTQ010000002">
    <property type="protein sequence ID" value="MET4717147.1"/>
    <property type="molecule type" value="Genomic_DNA"/>
</dbReference>
<comment type="caution">
    <text evidence="1">The sequence shown here is derived from an EMBL/GenBank/DDBJ whole genome shotgun (WGS) entry which is preliminary data.</text>
</comment>
<proteinExistence type="predicted"/>
<dbReference type="RefSeq" id="WP_354268588.1">
    <property type="nucleotide sequence ID" value="NZ_JBEPTQ010000002.1"/>
</dbReference>